<evidence type="ECO:0000313" key="1">
    <source>
        <dbReference type="EMBL" id="CCX13567.1"/>
    </source>
</evidence>
<proteinExistence type="predicted"/>
<organism evidence="1 2">
    <name type="scientific">Pyronema omphalodes (strain CBS 100304)</name>
    <name type="common">Pyronema confluens</name>
    <dbReference type="NCBI Taxonomy" id="1076935"/>
    <lineage>
        <taxon>Eukaryota</taxon>
        <taxon>Fungi</taxon>
        <taxon>Dikarya</taxon>
        <taxon>Ascomycota</taxon>
        <taxon>Pezizomycotina</taxon>
        <taxon>Pezizomycetes</taxon>
        <taxon>Pezizales</taxon>
        <taxon>Pyronemataceae</taxon>
        <taxon>Pyronema</taxon>
    </lineage>
</organism>
<sequence>MFYPPSLPHYLHRSPDCLCLLPPSCSQPLAISLVVDP</sequence>
<protein>
    <submittedName>
        <fullName evidence="1">Uncharacterized protein</fullName>
    </submittedName>
</protein>
<name>U4LL07_PYROM</name>
<gene>
    <name evidence="1" type="ORF">PCON_13160</name>
</gene>
<dbReference type="AlphaFoldDB" id="U4LL07"/>
<reference evidence="1 2" key="1">
    <citation type="journal article" date="2013" name="PLoS Genet.">
        <title>The genome and development-dependent transcriptomes of Pyronema confluens: a window into fungal evolution.</title>
        <authorList>
            <person name="Traeger S."/>
            <person name="Altegoer F."/>
            <person name="Freitag M."/>
            <person name="Gabaldon T."/>
            <person name="Kempken F."/>
            <person name="Kumar A."/>
            <person name="Marcet-Houben M."/>
            <person name="Poggeler S."/>
            <person name="Stajich J.E."/>
            <person name="Nowrousian M."/>
        </authorList>
    </citation>
    <scope>NUCLEOTIDE SEQUENCE [LARGE SCALE GENOMIC DNA]</scope>
    <source>
        <strain evidence="2">CBS 100304</strain>
        <tissue evidence="1">Vegetative mycelium</tissue>
    </source>
</reference>
<accession>U4LL07</accession>
<dbReference type="EMBL" id="HF935853">
    <property type="protein sequence ID" value="CCX13567.1"/>
    <property type="molecule type" value="Genomic_DNA"/>
</dbReference>
<evidence type="ECO:0000313" key="2">
    <source>
        <dbReference type="Proteomes" id="UP000018144"/>
    </source>
</evidence>
<dbReference type="Proteomes" id="UP000018144">
    <property type="component" value="Unassembled WGS sequence"/>
</dbReference>
<keyword evidence="2" id="KW-1185">Reference proteome</keyword>